<sequence>MYEGPFKWTGAVVTFALALARTHAPALVCSEYSHCVPFCELSSPTLSTGAGQQQITHIDESADITRYNQITSACLKLISNFLVPGCVMVGKRARFLMLLLECTLVLYRLGDSTMLDGPNVDQVDSTDDFLTDATLRGHHTHHILFLCQNYTLLWGEMAQWLESELINRKVCGSDLTSASRLLLSRLGQPDSILALLLPSDCIAARHRKGATAERFFYTLLSILSSSN</sequence>
<dbReference type="GeneID" id="20321262"/>
<dbReference type="AlphaFoldDB" id="A0A075ACI4"/>
<protein>
    <submittedName>
        <fullName evidence="2">Uncharacterized protein</fullName>
    </submittedName>
</protein>
<dbReference type="KEGG" id="ovi:T265_07083"/>
<gene>
    <name evidence="2" type="ORF">T265_07083</name>
</gene>
<keyword evidence="1" id="KW-0732">Signal</keyword>
<proteinExistence type="predicted"/>
<feature type="signal peptide" evidence="1">
    <location>
        <begin position="1"/>
        <end position="20"/>
    </location>
</feature>
<keyword evidence="3" id="KW-1185">Reference proteome</keyword>
<feature type="chain" id="PRO_5001704600" evidence="1">
    <location>
        <begin position="21"/>
        <end position="227"/>
    </location>
</feature>
<accession>A0A075ACI4</accession>
<dbReference type="RefSeq" id="XP_009170785.1">
    <property type="nucleotide sequence ID" value="XM_009172521.1"/>
</dbReference>
<evidence type="ECO:0000313" key="2">
    <source>
        <dbReference type="EMBL" id="KER25459.1"/>
    </source>
</evidence>
<name>A0A075ACI4_OPIVI</name>
<reference evidence="2 3" key="1">
    <citation type="submission" date="2013-11" db="EMBL/GenBank/DDBJ databases">
        <title>Opisthorchis viverrini - life in the bile duct.</title>
        <authorList>
            <person name="Young N.D."/>
            <person name="Nagarajan N."/>
            <person name="Lin S.J."/>
            <person name="Korhonen P.K."/>
            <person name="Jex A.R."/>
            <person name="Hall R.S."/>
            <person name="Safavi-Hemami H."/>
            <person name="Kaewkong W."/>
            <person name="Bertrand D."/>
            <person name="Gao S."/>
            <person name="Seet Q."/>
            <person name="Wongkham S."/>
            <person name="Teh B.T."/>
            <person name="Wongkham C."/>
            <person name="Intapan P.M."/>
            <person name="Maleewong W."/>
            <person name="Yang X."/>
            <person name="Hu M."/>
            <person name="Wang Z."/>
            <person name="Hofmann A."/>
            <person name="Sternberg P.W."/>
            <person name="Tan P."/>
            <person name="Wang J."/>
            <person name="Gasser R.B."/>
        </authorList>
    </citation>
    <scope>NUCLEOTIDE SEQUENCE [LARGE SCALE GENOMIC DNA]</scope>
</reference>
<evidence type="ECO:0000313" key="3">
    <source>
        <dbReference type="Proteomes" id="UP000054324"/>
    </source>
</evidence>
<dbReference type="OrthoDB" id="3639251at2759"/>
<dbReference type="Proteomes" id="UP000054324">
    <property type="component" value="Unassembled WGS sequence"/>
</dbReference>
<organism evidence="2 3">
    <name type="scientific">Opisthorchis viverrini</name>
    <name type="common">Southeast Asian liver fluke</name>
    <dbReference type="NCBI Taxonomy" id="6198"/>
    <lineage>
        <taxon>Eukaryota</taxon>
        <taxon>Metazoa</taxon>
        <taxon>Spiralia</taxon>
        <taxon>Lophotrochozoa</taxon>
        <taxon>Platyhelminthes</taxon>
        <taxon>Trematoda</taxon>
        <taxon>Digenea</taxon>
        <taxon>Opisthorchiida</taxon>
        <taxon>Opisthorchiata</taxon>
        <taxon>Opisthorchiidae</taxon>
        <taxon>Opisthorchis</taxon>
    </lineage>
</organism>
<dbReference type="EMBL" id="KL596776">
    <property type="protein sequence ID" value="KER25459.1"/>
    <property type="molecule type" value="Genomic_DNA"/>
</dbReference>
<dbReference type="CTD" id="20321262"/>
<evidence type="ECO:0000256" key="1">
    <source>
        <dbReference type="SAM" id="SignalP"/>
    </source>
</evidence>